<feature type="compositionally biased region" description="Polar residues" evidence="1">
    <location>
        <begin position="586"/>
        <end position="598"/>
    </location>
</feature>
<dbReference type="CDD" id="cd17470">
    <property type="entry name" value="T3SS_Flik_C"/>
    <property type="match status" value="1"/>
</dbReference>
<dbReference type="AlphaFoldDB" id="A0A517V9N7"/>
<feature type="compositionally biased region" description="Low complexity" evidence="1">
    <location>
        <begin position="128"/>
        <end position="146"/>
    </location>
</feature>
<evidence type="ECO:0000256" key="1">
    <source>
        <dbReference type="SAM" id="MobiDB-lite"/>
    </source>
</evidence>
<dbReference type="InterPro" id="IPR038610">
    <property type="entry name" value="FliK-like_C_sf"/>
</dbReference>
<sequence>MSDSHKVSLLDLQSLDLSKYGKQNLDLKQGATRNPDSSYRRQLSESLAKKQSSNTTDRKPEIDARSRELPSERTPVDSQAPAPQTAAESQENSESAGNLQREDSRNDSREVQDQSAAAGSVSEKSADSTEPASESSTESAETGSDTINPLAAETQQPVKQKEQVYSLFSDSAVNDSQQQSLQEVTATVGEIEPPASFQFAENQTLVKLPTEVTETNPEGAYPIPEGLAALLKNQSDDITSTESTQVGTSSEFILADQQPNLTAEALAEQATADSGEETVSLLQSAGLPEIKITEELKQAIKEFQSENSDNADASTEDSEIDIQTLIQQQYQSSGEENQSDSSADENNQGEQSAENTTVEEVSRTVIQQLQQPVDATSDAESEVTDKKTDAQTETVDDSGDNSIEAATLNPTHPTVKSAPDSSNPLLTEASKASPQTHNTITNQQTDPSNIQALNGNLAAPVTNEVTTAAPAGPVLDVKQVDQLVERISTAVKQSHSTGQQLKIRLSPPELGTLQIEVSLKNGEYTAKLEVQNRHAQKVINDNIAQLKEALSKTGVSLDRIDVHINTDASEDQRSSQSGTQSNSGNDFNSQQFSDNPQDNEQRSGEQSFVEDTVKQDEPADQDRPQVARSQGIVTENVEEIDVQI</sequence>
<dbReference type="OrthoDB" id="292554at2"/>
<dbReference type="InterPro" id="IPR021136">
    <property type="entry name" value="Flagellar_hook_control-like_C"/>
</dbReference>
<evidence type="ECO:0000313" key="4">
    <source>
        <dbReference type="Proteomes" id="UP000316855"/>
    </source>
</evidence>
<keyword evidence="3" id="KW-0966">Cell projection</keyword>
<dbReference type="Gene3D" id="3.30.750.140">
    <property type="match status" value="1"/>
</dbReference>
<feature type="compositionally biased region" description="Basic and acidic residues" evidence="1">
    <location>
        <begin position="56"/>
        <end position="75"/>
    </location>
</feature>
<feature type="compositionally biased region" description="Basic and acidic residues" evidence="1">
    <location>
        <begin position="100"/>
        <end position="112"/>
    </location>
</feature>
<dbReference type="EMBL" id="CP036343">
    <property type="protein sequence ID" value="QDT89719.1"/>
    <property type="molecule type" value="Genomic_DNA"/>
</dbReference>
<feature type="compositionally biased region" description="Low complexity" evidence="1">
    <location>
        <begin position="574"/>
        <end position="585"/>
    </location>
</feature>
<dbReference type="Pfam" id="PF02120">
    <property type="entry name" value="Flg_hook"/>
    <property type="match status" value="1"/>
</dbReference>
<feature type="region of interest" description="Disordered" evidence="1">
    <location>
        <begin position="565"/>
        <end position="644"/>
    </location>
</feature>
<feature type="domain" description="Flagellar hook-length control protein-like C-terminal" evidence="2">
    <location>
        <begin position="492"/>
        <end position="567"/>
    </location>
</feature>
<feature type="compositionally biased region" description="Low complexity" evidence="1">
    <location>
        <begin position="9"/>
        <end position="18"/>
    </location>
</feature>
<dbReference type="KEGG" id="gax:Pan161_13510"/>
<feature type="compositionally biased region" description="Basic and acidic residues" evidence="1">
    <location>
        <begin position="611"/>
        <end position="625"/>
    </location>
</feature>
<keyword evidence="3" id="KW-0282">Flagellum</keyword>
<feature type="compositionally biased region" description="Polar residues" evidence="1">
    <location>
        <begin position="86"/>
        <end position="98"/>
    </location>
</feature>
<feature type="region of interest" description="Disordered" evidence="1">
    <location>
        <begin position="301"/>
        <end position="449"/>
    </location>
</feature>
<organism evidence="3 4">
    <name type="scientific">Gimesia algae</name>
    <dbReference type="NCBI Taxonomy" id="2527971"/>
    <lineage>
        <taxon>Bacteria</taxon>
        <taxon>Pseudomonadati</taxon>
        <taxon>Planctomycetota</taxon>
        <taxon>Planctomycetia</taxon>
        <taxon>Planctomycetales</taxon>
        <taxon>Planctomycetaceae</taxon>
        <taxon>Gimesia</taxon>
    </lineage>
</organism>
<feature type="region of interest" description="Disordered" evidence="1">
    <location>
        <begin position="1"/>
        <end position="163"/>
    </location>
</feature>
<feature type="compositionally biased region" description="Polar residues" evidence="1">
    <location>
        <begin position="408"/>
        <end position="449"/>
    </location>
</feature>
<gene>
    <name evidence="3" type="ORF">Pan161_13510</name>
</gene>
<evidence type="ECO:0000313" key="3">
    <source>
        <dbReference type="EMBL" id="QDT89719.1"/>
    </source>
</evidence>
<protein>
    <submittedName>
        <fullName evidence="3">Flagellar hook-length control protein FliK</fullName>
    </submittedName>
</protein>
<keyword evidence="3" id="KW-0969">Cilium</keyword>
<dbReference type="RefSeq" id="WP_145225186.1">
    <property type="nucleotide sequence ID" value="NZ_CP036343.1"/>
</dbReference>
<feature type="compositionally biased region" description="Polar residues" evidence="1">
    <location>
        <begin position="44"/>
        <end position="55"/>
    </location>
</feature>
<name>A0A517V9N7_9PLAN</name>
<proteinExistence type="predicted"/>
<keyword evidence="4" id="KW-1185">Reference proteome</keyword>
<dbReference type="Proteomes" id="UP000316855">
    <property type="component" value="Chromosome"/>
</dbReference>
<evidence type="ECO:0000259" key="2">
    <source>
        <dbReference type="Pfam" id="PF02120"/>
    </source>
</evidence>
<accession>A0A517V9N7</accession>
<reference evidence="3 4" key="1">
    <citation type="submission" date="2019-02" db="EMBL/GenBank/DDBJ databases">
        <title>Deep-cultivation of Planctomycetes and their phenomic and genomic characterization uncovers novel biology.</title>
        <authorList>
            <person name="Wiegand S."/>
            <person name="Jogler M."/>
            <person name="Boedeker C."/>
            <person name="Pinto D."/>
            <person name="Vollmers J."/>
            <person name="Rivas-Marin E."/>
            <person name="Kohn T."/>
            <person name="Peeters S.H."/>
            <person name="Heuer A."/>
            <person name="Rast P."/>
            <person name="Oberbeckmann S."/>
            <person name="Bunk B."/>
            <person name="Jeske O."/>
            <person name="Meyerdierks A."/>
            <person name="Storesund J.E."/>
            <person name="Kallscheuer N."/>
            <person name="Luecker S."/>
            <person name="Lage O.M."/>
            <person name="Pohl T."/>
            <person name="Merkel B.J."/>
            <person name="Hornburger P."/>
            <person name="Mueller R.-W."/>
            <person name="Bruemmer F."/>
            <person name="Labrenz M."/>
            <person name="Spormann A.M."/>
            <person name="Op den Camp H."/>
            <person name="Overmann J."/>
            <person name="Amann R."/>
            <person name="Jetten M.S.M."/>
            <person name="Mascher T."/>
            <person name="Medema M.H."/>
            <person name="Devos D.P."/>
            <person name="Kaster A.-K."/>
            <person name="Ovreas L."/>
            <person name="Rohde M."/>
            <person name="Galperin M.Y."/>
            <person name="Jogler C."/>
        </authorList>
    </citation>
    <scope>NUCLEOTIDE SEQUENCE [LARGE SCALE GENOMIC DNA]</scope>
    <source>
        <strain evidence="3 4">Pan161</strain>
    </source>
</reference>
<feature type="compositionally biased region" description="Polar residues" evidence="1">
    <location>
        <begin position="324"/>
        <end position="374"/>
    </location>
</feature>